<keyword evidence="1" id="KW-0482">Metalloprotease</keyword>
<reference evidence="3" key="1">
    <citation type="journal article" date="2021" name="Nat. Commun.">
        <title>Genetic determinants of endophytism in the Arabidopsis root mycobiome.</title>
        <authorList>
            <person name="Mesny F."/>
            <person name="Miyauchi S."/>
            <person name="Thiergart T."/>
            <person name="Pickel B."/>
            <person name="Atanasova L."/>
            <person name="Karlsson M."/>
            <person name="Huettel B."/>
            <person name="Barry K.W."/>
            <person name="Haridas S."/>
            <person name="Chen C."/>
            <person name="Bauer D."/>
            <person name="Andreopoulos W."/>
            <person name="Pangilinan J."/>
            <person name="LaButti K."/>
            <person name="Riley R."/>
            <person name="Lipzen A."/>
            <person name="Clum A."/>
            <person name="Drula E."/>
            <person name="Henrissat B."/>
            <person name="Kohler A."/>
            <person name="Grigoriev I.V."/>
            <person name="Martin F.M."/>
            <person name="Hacquard S."/>
        </authorList>
    </citation>
    <scope>NUCLEOTIDE SEQUENCE</scope>
    <source>
        <strain evidence="3">MPI-SDFR-AT-0120</strain>
    </source>
</reference>
<accession>A0A8K0QZD4</accession>
<dbReference type="EMBL" id="JAGMVJ010000019">
    <property type="protein sequence ID" value="KAH7076235.1"/>
    <property type="molecule type" value="Genomic_DNA"/>
</dbReference>
<dbReference type="InterPro" id="IPR001506">
    <property type="entry name" value="Peptidase_M12A"/>
</dbReference>
<proteinExistence type="predicted"/>
<sequence length="370" mass="43259">MKLLALLFFLAALATACPPLFNDFYYLGNETHSTASLVRDLFKQQPQLGWSEIVTMTGKPLSTWPTGKIAYCFDQPKTRNNLESDLKEAWKVWHDKLGDASQANSHKLRWLEFAFWDKEWPYCFLERHSPSDPWVWNPIVPYSVAMIMEWETRLPNMAPSSVIGYIPQDWQRGNAEGRMGMRLNLHQAGDFHNHQHWIAALAHELGHIFGLYHEHQRPDRDHWVRFNCAALPGYDRAKEMVTREGNHDMKEVCSNGALAATYSFGAVKSFDTIPHLDPGSEHVGKDWWWFQHYADRDYDDQSIMHYDSDADYWRNDDELLRVRLAKWHKRGADFNPPTKFSKDDLEYCYVNFQPSQKDVDGIKKLYPWSG</sequence>
<dbReference type="Gene3D" id="3.40.390.10">
    <property type="entry name" value="Collagenase (Catalytic Domain)"/>
    <property type="match status" value="1"/>
</dbReference>
<comment type="cofactor">
    <cofactor evidence="1">
        <name>Zn(2+)</name>
        <dbReference type="ChEBI" id="CHEBI:29105"/>
    </cofactor>
    <text evidence="1">Binds 1 zinc ion per subunit.</text>
</comment>
<feature type="chain" id="PRO_5035486883" description="Metalloendopeptidase" evidence="1">
    <location>
        <begin position="17"/>
        <end position="370"/>
    </location>
</feature>
<dbReference type="EC" id="3.4.24.-" evidence="1"/>
<dbReference type="PANTHER" id="PTHR10127">
    <property type="entry name" value="DISCOIDIN, CUB, EGF, LAMININ , AND ZINC METALLOPROTEASE DOMAIN CONTAINING"/>
    <property type="match status" value="1"/>
</dbReference>
<evidence type="ECO:0000256" key="1">
    <source>
        <dbReference type="RuleBase" id="RU361183"/>
    </source>
</evidence>
<feature type="domain" description="Peptidase M12A" evidence="2">
    <location>
        <begin position="198"/>
        <end position="230"/>
    </location>
</feature>
<keyword evidence="1" id="KW-0479">Metal-binding</keyword>
<dbReference type="PRINTS" id="PR00480">
    <property type="entry name" value="ASTACIN"/>
</dbReference>
<keyword evidence="4" id="KW-1185">Reference proteome</keyword>
<dbReference type="Pfam" id="PF01400">
    <property type="entry name" value="Astacin"/>
    <property type="match status" value="1"/>
</dbReference>
<keyword evidence="1" id="KW-0645">Protease</keyword>
<keyword evidence="1" id="KW-0862">Zinc</keyword>
<comment type="caution">
    <text evidence="3">The sequence shown here is derived from an EMBL/GenBank/DDBJ whole genome shotgun (WGS) entry which is preliminary data.</text>
</comment>
<dbReference type="GO" id="GO:0046872">
    <property type="term" value="F:metal ion binding"/>
    <property type="evidence" value="ECO:0007669"/>
    <property type="project" value="UniProtKB-KW"/>
</dbReference>
<dbReference type="Proteomes" id="UP000813461">
    <property type="component" value="Unassembled WGS sequence"/>
</dbReference>
<keyword evidence="1" id="KW-0378">Hydrolase</keyword>
<evidence type="ECO:0000313" key="3">
    <source>
        <dbReference type="EMBL" id="KAH7076235.1"/>
    </source>
</evidence>
<dbReference type="AlphaFoldDB" id="A0A8K0QZD4"/>
<gene>
    <name evidence="3" type="ORF">FB567DRAFT_596850</name>
</gene>
<dbReference type="InterPro" id="IPR024079">
    <property type="entry name" value="MetalloPept_cat_dom_sf"/>
</dbReference>
<protein>
    <recommendedName>
        <fullName evidence="1">Metalloendopeptidase</fullName>
        <ecNumber evidence="1">3.4.24.-</ecNumber>
    </recommendedName>
</protein>
<dbReference type="PROSITE" id="PS51257">
    <property type="entry name" value="PROKAR_LIPOPROTEIN"/>
    <property type="match status" value="1"/>
</dbReference>
<dbReference type="GO" id="GO:0006508">
    <property type="term" value="P:proteolysis"/>
    <property type="evidence" value="ECO:0007669"/>
    <property type="project" value="UniProtKB-KW"/>
</dbReference>
<dbReference type="OrthoDB" id="291007at2759"/>
<keyword evidence="1" id="KW-0732">Signal</keyword>
<evidence type="ECO:0000313" key="4">
    <source>
        <dbReference type="Proteomes" id="UP000813461"/>
    </source>
</evidence>
<feature type="signal peptide" evidence="1">
    <location>
        <begin position="1"/>
        <end position="16"/>
    </location>
</feature>
<name>A0A8K0QZD4_9PLEO</name>
<dbReference type="SUPFAM" id="SSF55486">
    <property type="entry name" value="Metalloproteases ('zincins'), catalytic domain"/>
    <property type="match status" value="1"/>
</dbReference>
<dbReference type="GO" id="GO:0004222">
    <property type="term" value="F:metalloendopeptidase activity"/>
    <property type="evidence" value="ECO:0007669"/>
    <property type="project" value="UniProtKB-UniRule"/>
</dbReference>
<evidence type="ECO:0000259" key="2">
    <source>
        <dbReference type="Pfam" id="PF01400"/>
    </source>
</evidence>
<dbReference type="PANTHER" id="PTHR10127:SF850">
    <property type="entry name" value="METALLOENDOPEPTIDASE"/>
    <property type="match status" value="1"/>
</dbReference>
<organism evidence="3 4">
    <name type="scientific">Paraphoma chrysanthemicola</name>
    <dbReference type="NCBI Taxonomy" id="798071"/>
    <lineage>
        <taxon>Eukaryota</taxon>
        <taxon>Fungi</taxon>
        <taxon>Dikarya</taxon>
        <taxon>Ascomycota</taxon>
        <taxon>Pezizomycotina</taxon>
        <taxon>Dothideomycetes</taxon>
        <taxon>Pleosporomycetidae</taxon>
        <taxon>Pleosporales</taxon>
        <taxon>Pleosporineae</taxon>
        <taxon>Phaeosphaeriaceae</taxon>
        <taxon>Paraphoma</taxon>
    </lineage>
</organism>